<protein>
    <submittedName>
        <fullName evidence="2">Uncharacterized protein</fullName>
    </submittedName>
</protein>
<evidence type="ECO:0000313" key="2">
    <source>
        <dbReference type="EMBL" id="MPC46720.1"/>
    </source>
</evidence>
<dbReference type="OrthoDB" id="7492290at2759"/>
<feature type="compositionally biased region" description="Low complexity" evidence="1">
    <location>
        <begin position="243"/>
        <end position="257"/>
    </location>
</feature>
<organism evidence="2 3">
    <name type="scientific">Portunus trituberculatus</name>
    <name type="common">Swimming crab</name>
    <name type="synonym">Neptunus trituberculatus</name>
    <dbReference type="NCBI Taxonomy" id="210409"/>
    <lineage>
        <taxon>Eukaryota</taxon>
        <taxon>Metazoa</taxon>
        <taxon>Ecdysozoa</taxon>
        <taxon>Arthropoda</taxon>
        <taxon>Crustacea</taxon>
        <taxon>Multicrustacea</taxon>
        <taxon>Malacostraca</taxon>
        <taxon>Eumalacostraca</taxon>
        <taxon>Eucarida</taxon>
        <taxon>Decapoda</taxon>
        <taxon>Pleocyemata</taxon>
        <taxon>Brachyura</taxon>
        <taxon>Eubrachyura</taxon>
        <taxon>Portunoidea</taxon>
        <taxon>Portunidae</taxon>
        <taxon>Portuninae</taxon>
        <taxon>Portunus</taxon>
    </lineage>
</organism>
<sequence length="454" mass="46852">MRSLKECGDLCDATVVVVLSAHQHLGSTTMDQAAKTTPSLPETTFEAASPPTSVPLPSVTPPPTPLEPQANQSAPLAQPEQVSESEASPVPSHSDVEVALEPSPECDHIQLSMAPAEILQPNLLDSFETHSAPDAFVEQAAAPESSQKAAPAGESAPATQVPPSKPAPAEPAPAPAAESKPAPSAEPIPTPVPVAETAVTEAVVESIPTQPQEPVVESVPVKTQESVLESVQGPATGIAVDASTTASTEATVVAASAPSQESIKKEETSAAESAASPQQVQAPTLPAEATTAQEKVQVSVLKEDSSLPNPPLDEELTVVSEALQSRQVESLTVDVSQVCDTNSESAAPLLEESEAVSSGAIVVDEAPQVLENDSQELLTHTEEAASCIKESEVSEPVEVSEAGCGDLVRVNSADEANDSCHHSPVQEQKEEAPAAVPEETKEEVSDSENREGLC</sequence>
<proteinExistence type="predicted"/>
<feature type="region of interest" description="Disordered" evidence="1">
    <location>
        <begin position="28"/>
        <end position="112"/>
    </location>
</feature>
<accession>A0A5B7FGP8</accession>
<dbReference type="EMBL" id="VSRR010007339">
    <property type="protein sequence ID" value="MPC46720.1"/>
    <property type="molecule type" value="Genomic_DNA"/>
</dbReference>
<gene>
    <name evidence="2" type="ORF">E2C01_040446</name>
</gene>
<feature type="region of interest" description="Disordered" evidence="1">
    <location>
        <begin position="243"/>
        <end position="293"/>
    </location>
</feature>
<evidence type="ECO:0000313" key="3">
    <source>
        <dbReference type="Proteomes" id="UP000324222"/>
    </source>
</evidence>
<dbReference type="Proteomes" id="UP000324222">
    <property type="component" value="Unassembled WGS sequence"/>
</dbReference>
<feature type="compositionally biased region" description="Polar residues" evidence="1">
    <location>
        <begin position="28"/>
        <end position="42"/>
    </location>
</feature>
<dbReference type="AlphaFoldDB" id="A0A5B7FGP8"/>
<feature type="compositionally biased region" description="Basic and acidic residues" evidence="1">
    <location>
        <begin position="427"/>
        <end position="454"/>
    </location>
</feature>
<feature type="compositionally biased region" description="Pro residues" evidence="1">
    <location>
        <begin position="52"/>
        <end position="66"/>
    </location>
</feature>
<feature type="compositionally biased region" description="Pro residues" evidence="1">
    <location>
        <begin position="163"/>
        <end position="174"/>
    </location>
</feature>
<keyword evidence="3" id="KW-1185">Reference proteome</keyword>
<name>A0A5B7FGP8_PORTR</name>
<feature type="region of interest" description="Disordered" evidence="1">
    <location>
        <begin position="415"/>
        <end position="454"/>
    </location>
</feature>
<reference evidence="2 3" key="1">
    <citation type="submission" date="2019-05" db="EMBL/GenBank/DDBJ databases">
        <title>Another draft genome of Portunus trituberculatus and its Hox gene families provides insights of decapod evolution.</title>
        <authorList>
            <person name="Jeong J.-H."/>
            <person name="Song I."/>
            <person name="Kim S."/>
            <person name="Choi T."/>
            <person name="Kim D."/>
            <person name="Ryu S."/>
            <person name="Kim W."/>
        </authorList>
    </citation>
    <scope>NUCLEOTIDE SEQUENCE [LARGE SCALE GENOMIC DNA]</scope>
    <source>
        <tissue evidence="2">Muscle</tissue>
    </source>
</reference>
<feature type="region of interest" description="Disordered" evidence="1">
    <location>
        <begin position="124"/>
        <end position="196"/>
    </location>
</feature>
<feature type="compositionally biased region" description="Polar residues" evidence="1">
    <location>
        <begin position="69"/>
        <end position="86"/>
    </location>
</feature>
<evidence type="ECO:0000256" key="1">
    <source>
        <dbReference type="SAM" id="MobiDB-lite"/>
    </source>
</evidence>
<comment type="caution">
    <text evidence="2">The sequence shown here is derived from an EMBL/GenBank/DDBJ whole genome shotgun (WGS) entry which is preliminary data.</text>
</comment>